<dbReference type="Proteomes" id="UP000430670">
    <property type="component" value="Unassembled WGS sequence"/>
</dbReference>
<dbReference type="AlphaFoldDB" id="A0A6I3SNH7"/>
<dbReference type="EMBL" id="WNKU01000028">
    <property type="protein sequence ID" value="MTV50574.1"/>
    <property type="molecule type" value="Genomic_DNA"/>
</dbReference>
<protein>
    <submittedName>
        <fullName evidence="3">Uncharacterized protein</fullName>
    </submittedName>
</protein>
<accession>A0A6I3SNH7</accession>
<keyword evidence="2" id="KW-0812">Transmembrane</keyword>
<feature type="region of interest" description="Disordered" evidence="1">
    <location>
        <begin position="36"/>
        <end position="78"/>
    </location>
</feature>
<keyword evidence="2" id="KW-1133">Transmembrane helix</keyword>
<evidence type="ECO:0000256" key="1">
    <source>
        <dbReference type="SAM" id="MobiDB-lite"/>
    </source>
</evidence>
<keyword evidence="4" id="KW-1185">Reference proteome</keyword>
<dbReference type="RefSeq" id="WP_155477654.1">
    <property type="nucleotide sequence ID" value="NZ_WNKU01000028.1"/>
</dbReference>
<name>A0A6I3SNH7_HELMO</name>
<dbReference type="OrthoDB" id="2081427at2"/>
<reference evidence="3 4" key="1">
    <citation type="submission" date="2019-11" db="EMBL/GenBank/DDBJ databases">
        <title>Whole-genome sequence of a the green, strictly anaerobic photosynthetic bacterium Heliobacillus mobilis DSM 6151.</title>
        <authorList>
            <person name="Kyndt J.A."/>
            <person name="Meyer T.E."/>
        </authorList>
    </citation>
    <scope>NUCLEOTIDE SEQUENCE [LARGE SCALE GENOMIC DNA]</scope>
    <source>
        <strain evidence="3 4">DSM 6151</strain>
    </source>
</reference>
<comment type="caution">
    <text evidence="3">The sequence shown here is derived from an EMBL/GenBank/DDBJ whole genome shotgun (WGS) entry which is preliminary data.</text>
</comment>
<gene>
    <name evidence="3" type="ORF">GJ688_16635</name>
</gene>
<organism evidence="3 4">
    <name type="scientific">Heliobacterium mobile</name>
    <name type="common">Heliobacillus mobilis</name>
    <dbReference type="NCBI Taxonomy" id="28064"/>
    <lineage>
        <taxon>Bacteria</taxon>
        <taxon>Bacillati</taxon>
        <taxon>Bacillota</taxon>
        <taxon>Clostridia</taxon>
        <taxon>Eubacteriales</taxon>
        <taxon>Heliobacteriaceae</taxon>
        <taxon>Heliobacterium</taxon>
    </lineage>
</organism>
<evidence type="ECO:0000313" key="3">
    <source>
        <dbReference type="EMBL" id="MTV50574.1"/>
    </source>
</evidence>
<feature type="transmembrane region" description="Helical" evidence="2">
    <location>
        <begin position="96"/>
        <end position="118"/>
    </location>
</feature>
<feature type="compositionally biased region" description="Low complexity" evidence="1">
    <location>
        <begin position="36"/>
        <end position="55"/>
    </location>
</feature>
<evidence type="ECO:0000313" key="4">
    <source>
        <dbReference type="Proteomes" id="UP000430670"/>
    </source>
</evidence>
<evidence type="ECO:0000256" key="2">
    <source>
        <dbReference type="SAM" id="Phobius"/>
    </source>
</evidence>
<sequence>MADDLIFPQDGSLNLDSFSLEDLEADLHRSLPVDMAQSNSSIASDSPPIIIDSSQAGTKKQSESSSSESRHGTATAMPVEPVDRLAKVKALAKSRWVLIPLGLVLALALSIPLVWGIGKAYEHYLVPPEAYGPERLAKYADADKVIRDHLLNKFEQLSQAITENNDELIDQALTEQSPRREEVKQSIAGWHQFFSRYPQFEDPEYDLQVYLVRNVKVDAEKQTVEAVADVSAFSSYHVSKQRLEKSQDYVLWVRLVYRDGDWRLDDFRRLQGGSPETDAVSRDDSSLAFSLSDFPAHFGSRL</sequence>
<keyword evidence="2" id="KW-0472">Membrane</keyword>
<proteinExistence type="predicted"/>